<reference evidence="2 3" key="1">
    <citation type="journal article" date="2014" name="BMC Genomics">
        <title>Comparison of environmental and isolate Sulfobacillus genomes reveals diverse carbon, sulfur, nitrogen, and hydrogen metabolisms.</title>
        <authorList>
            <person name="Justice N.B."/>
            <person name="Norman A."/>
            <person name="Brown C.T."/>
            <person name="Singh A."/>
            <person name="Thomas B.C."/>
            <person name="Banfield J.F."/>
        </authorList>
    </citation>
    <scope>NUCLEOTIDE SEQUENCE [LARGE SCALE GENOMIC DNA]</scope>
    <source>
        <strain evidence="2">AMDSBA1</strain>
    </source>
</reference>
<gene>
    <name evidence="2" type="ORF">C7B43_07325</name>
</gene>
<dbReference type="EMBL" id="PXYT01000013">
    <property type="protein sequence ID" value="PSR30084.1"/>
    <property type="molecule type" value="Genomic_DNA"/>
</dbReference>
<name>A0A2T2X6F3_9FIRM</name>
<sequence>MSSYYSLSVILDSLGPEPMWNMTQFGRYTRESVWTMLVSPGRIKAGLETLNKKEGQSLLQFMIQDFSGYNPLAALQRHEKLMEKLSEHFLLFTPTETYSRPVIPIDFYPPIVDALLVDRPQSLISSVKTPRQLPGNGFDAILPLFQLLSQARKEPLPMTNNGQIYRRSLTKAKKLLRDDIPYESLESSARVAYYYHLLQLGKDRALEASLDVENFFAHGMGEIFSRILQYALDHANPFQVLAIALASLLEPDEWLDLSNLVHWGKERRIPGAYDIYSLSYYLGSFTLLGIWESHDRNLGRLSSPYYYGWLRGELAPLTEKTLIIEPTGDVLAPPDTALSTLWDIDGMAEIKKYDQMRVYQISRHSITAAVLDGWDADTYVRHLENMARVPVPGNLEHNIRDWFRQLTRHQLLHATVLHSASPEDSSQAERILGKRILRRLSPTDLIVDRNDLKMLVHALDKSGIPLIPVINELETDQAKKPDNHPVRNFVYGEEAAESRRHTVQRGNPLGLSRKIRPLIGTQKTLLIRYRPVDKSEVRAIRLRPITIDPVALNGVTHENRVMTVYLKQIESYEVDRS</sequence>
<feature type="domain" description="Helicase XPB/Ssl2 N-terminal" evidence="1">
    <location>
        <begin position="322"/>
        <end position="422"/>
    </location>
</feature>
<evidence type="ECO:0000313" key="3">
    <source>
        <dbReference type="Proteomes" id="UP000242699"/>
    </source>
</evidence>
<evidence type="ECO:0000313" key="2">
    <source>
        <dbReference type="EMBL" id="PSR30084.1"/>
    </source>
</evidence>
<dbReference type="Pfam" id="PF13625">
    <property type="entry name" value="Helicase_C_3"/>
    <property type="match status" value="1"/>
</dbReference>
<organism evidence="2 3">
    <name type="scientific">Sulfobacillus benefaciens</name>
    <dbReference type="NCBI Taxonomy" id="453960"/>
    <lineage>
        <taxon>Bacteria</taxon>
        <taxon>Bacillati</taxon>
        <taxon>Bacillota</taxon>
        <taxon>Clostridia</taxon>
        <taxon>Eubacteriales</taxon>
        <taxon>Clostridiales Family XVII. Incertae Sedis</taxon>
        <taxon>Sulfobacillus</taxon>
    </lineage>
</organism>
<dbReference type="Proteomes" id="UP000242699">
    <property type="component" value="Unassembled WGS sequence"/>
</dbReference>
<dbReference type="InterPro" id="IPR032830">
    <property type="entry name" value="XPB/Ssl2_N"/>
</dbReference>
<proteinExistence type="predicted"/>
<accession>A0A2T2X6F3</accession>
<comment type="caution">
    <text evidence="2">The sequence shown here is derived from an EMBL/GenBank/DDBJ whole genome shotgun (WGS) entry which is preliminary data.</text>
</comment>
<protein>
    <recommendedName>
        <fullName evidence="1">Helicase XPB/Ssl2 N-terminal domain-containing protein</fullName>
    </recommendedName>
</protein>
<dbReference type="AlphaFoldDB" id="A0A2T2X6F3"/>
<evidence type="ECO:0000259" key="1">
    <source>
        <dbReference type="Pfam" id="PF13625"/>
    </source>
</evidence>